<reference evidence="2" key="2">
    <citation type="submission" date="2020-11" db="EMBL/GenBank/DDBJ databases">
        <authorList>
            <person name="McCartney M.A."/>
            <person name="Auch B."/>
            <person name="Kono T."/>
            <person name="Mallez S."/>
            <person name="Becker A."/>
            <person name="Gohl D.M."/>
            <person name="Silverstein K.A.T."/>
            <person name="Koren S."/>
            <person name="Bechman K.B."/>
            <person name="Herman A."/>
            <person name="Abrahante J.E."/>
            <person name="Garbe J."/>
        </authorList>
    </citation>
    <scope>NUCLEOTIDE SEQUENCE</scope>
    <source>
        <strain evidence="2">Duluth1</strain>
        <tissue evidence="2">Whole animal</tissue>
    </source>
</reference>
<evidence type="ECO:0000313" key="3">
    <source>
        <dbReference type="Proteomes" id="UP000828390"/>
    </source>
</evidence>
<comment type="caution">
    <text evidence="2">The sequence shown here is derived from an EMBL/GenBank/DDBJ whole genome shotgun (WGS) entry which is preliminary data.</text>
</comment>
<dbReference type="Proteomes" id="UP000828390">
    <property type="component" value="Unassembled WGS sequence"/>
</dbReference>
<gene>
    <name evidence="2" type="ORF">DPMN_109856</name>
</gene>
<reference evidence="2" key="1">
    <citation type="journal article" date="2019" name="bioRxiv">
        <title>The Genome of the Zebra Mussel, Dreissena polymorpha: A Resource for Invasive Species Research.</title>
        <authorList>
            <person name="McCartney M.A."/>
            <person name="Auch B."/>
            <person name="Kono T."/>
            <person name="Mallez S."/>
            <person name="Zhang Y."/>
            <person name="Obille A."/>
            <person name="Becker A."/>
            <person name="Abrahante J.E."/>
            <person name="Garbe J."/>
            <person name="Badalamenti J.P."/>
            <person name="Herman A."/>
            <person name="Mangelson H."/>
            <person name="Liachko I."/>
            <person name="Sullivan S."/>
            <person name="Sone E.D."/>
            <person name="Koren S."/>
            <person name="Silverstein K.A.T."/>
            <person name="Beckman K.B."/>
            <person name="Gohl D.M."/>
        </authorList>
    </citation>
    <scope>NUCLEOTIDE SEQUENCE</scope>
    <source>
        <strain evidence="2">Duluth1</strain>
        <tissue evidence="2">Whole animal</tissue>
    </source>
</reference>
<dbReference type="AlphaFoldDB" id="A0A9D4KBY7"/>
<name>A0A9D4KBY7_DREPO</name>
<organism evidence="2 3">
    <name type="scientific">Dreissena polymorpha</name>
    <name type="common">Zebra mussel</name>
    <name type="synonym">Mytilus polymorpha</name>
    <dbReference type="NCBI Taxonomy" id="45954"/>
    <lineage>
        <taxon>Eukaryota</taxon>
        <taxon>Metazoa</taxon>
        <taxon>Spiralia</taxon>
        <taxon>Lophotrochozoa</taxon>
        <taxon>Mollusca</taxon>
        <taxon>Bivalvia</taxon>
        <taxon>Autobranchia</taxon>
        <taxon>Heteroconchia</taxon>
        <taxon>Euheterodonta</taxon>
        <taxon>Imparidentia</taxon>
        <taxon>Neoheterodontei</taxon>
        <taxon>Myida</taxon>
        <taxon>Dreissenoidea</taxon>
        <taxon>Dreissenidae</taxon>
        <taxon>Dreissena</taxon>
    </lineage>
</organism>
<keyword evidence="3" id="KW-1185">Reference proteome</keyword>
<accession>A0A9D4KBY7</accession>
<proteinExistence type="predicted"/>
<dbReference type="EMBL" id="JAIWYP010000004">
    <property type="protein sequence ID" value="KAH3836486.1"/>
    <property type="molecule type" value="Genomic_DNA"/>
</dbReference>
<evidence type="ECO:0000256" key="1">
    <source>
        <dbReference type="SAM" id="Coils"/>
    </source>
</evidence>
<keyword evidence="1" id="KW-0175">Coiled coil</keyword>
<protein>
    <submittedName>
        <fullName evidence="2">Uncharacterized protein</fullName>
    </submittedName>
</protein>
<evidence type="ECO:0000313" key="2">
    <source>
        <dbReference type="EMBL" id="KAH3836486.1"/>
    </source>
</evidence>
<feature type="coiled-coil region" evidence="1">
    <location>
        <begin position="57"/>
        <end position="84"/>
    </location>
</feature>
<sequence>MPLDVPIDKELVETISSAVKQSVTANMEPILKVIIDSIVDGVVSSLRTRITLVEATNEILRKENKLLNDRISELEKDRIEAEQVSRRKSLRISGIPEPALEGGESTDEIVLNLHVCKEQTFPLMKLTNLTDPESREVLCPAKYL</sequence>